<dbReference type="Pfam" id="PF12327">
    <property type="entry name" value="FtsZ_C"/>
    <property type="match status" value="1"/>
</dbReference>
<dbReference type="PROSITE" id="PS01134">
    <property type="entry name" value="FTSZ_1"/>
    <property type="match status" value="1"/>
</dbReference>
<dbReference type="PROSITE" id="PS01135">
    <property type="entry name" value="FTSZ_2"/>
    <property type="match status" value="1"/>
</dbReference>
<dbReference type="InterPro" id="IPR024757">
    <property type="entry name" value="FtsZ_C"/>
</dbReference>
<evidence type="ECO:0000256" key="2">
    <source>
        <dbReference type="ARBA" id="ARBA00022741"/>
    </source>
</evidence>
<dbReference type="EMBL" id="AP021881">
    <property type="protein sequence ID" value="BBP01951.1"/>
    <property type="molecule type" value="Genomic_DNA"/>
</dbReference>
<keyword evidence="4" id="KW-0963">Cytoplasm</keyword>
<evidence type="ECO:0000313" key="10">
    <source>
        <dbReference type="Proteomes" id="UP000463939"/>
    </source>
</evidence>
<dbReference type="RefSeq" id="WP_162085661.1">
    <property type="nucleotide sequence ID" value="NZ_AP021881.1"/>
</dbReference>
<name>A0A809RSU6_9PROT</name>
<comment type="similarity">
    <text evidence="1 4 6">Belongs to the FtsZ family.</text>
</comment>
<dbReference type="InterPro" id="IPR037103">
    <property type="entry name" value="Tubulin/FtsZ-like_C"/>
</dbReference>
<dbReference type="PANTHER" id="PTHR30314:SF3">
    <property type="entry name" value="MITOCHONDRIAL DIVISION PROTEIN FSZA"/>
    <property type="match status" value="1"/>
</dbReference>
<dbReference type="FunFam" id="3.40.50.1440:FF:000001">
    <property type="entry name" value="Cell division protein FtsZ"/>
    <property type="match status" value="1"/>
</dbReference>
<keyword evidence="2 4" id="KW-0547">Nucleotide-binding</keyword>
<sequence>MFEIMDTVSQEAVIKVIGVGGCGGNAVDHMIACGVDGVEFICINTDAQALQRNSAKVQLQLGGKLTRGLGAGANPEVGREAALEDRERIAELIEGADMLFITAGMGGGTGTGAAPVVAEVAKELGILTVAVVTKPFIFEGKRVRLANAGIEALSRHVDSLIVIPNEKLMQVLGEDVSMLDAFKAANNVLHGAVAGIAEVINCPGMVNVDFADVTTVMSEMGMAMMGSAAAQGADRARMAAQQAVASPLLEDVNLAGARGVLVNITASSSFKMKEYYEVMNTIKGFTAEEATVIVGTVIDEEIGDELRVTIVATGLGGAVARQQPKPVIVMKTGTDDYSASNVEYHADNTAEPTVFRSGRSTGNSAQVEAMKSSGMDYLDIPAFLRKQAD</sequence>
<evidence type="ECO:0000256" key="5">
    <source>
        <dbReference type="NCBIfam" id="TIGR00065"/>
    </source>
</evidence>
<dbReference type="SMART" id="SM00865">
    <property type="entry name" value="Tubulin_C"/>
    <property type="match status" value="1"/>
</dbReference>
<organism evidence="9 10">
    <name type="scientific">Sulfuriferula nivalis</name>
    <dbReference type="NCBI Taxonomy" id="2675298"/>
    <lineage>
        <taxon>Bacteria</taxon>
        <taxon>Pseudomonadati</taxon>
        <taxon>Pseudomonadota</taxon>
        <taxon>Betaproteobacteria</taxon>
        <taxon>Nitrosomonadales</taxon>
        <taxon>Sulfuricellaceae</taxon>
        <taxon>Sulfuriferula</taxon>
    </lineage>
</organism>
<feature type="domain" description="Tubulin/FtsZ GTPase" evidence="7">
    <location>
        <begin position="13"/>
        <end position="204"/>
    </location>
</feature>
<dbReference type="SMART" id="SM00864">
    <property type="entry name" value="Tubulin"/>
    <property type="match status" value="1"/>
</dbReference>
<dbReference type="GO" id="GO:0043093">
    <property type="term" value="P:FtsZ-dependent cytokinesis"/>
    <property type="evidence" value="ECO:0007669"/>
    <property type="project" value="UniProtKB-UniRule"/>
</dbReference>
<keyword evidence="4 6" id="KW-0132">Cell division</keyword>
<keyword evidence="4 6" id="KW-0131">Cell cycle</keyword>
<dbReference type="Pfam" id="PF00091">
    <property type="entry name" value="Tubulin"/>
    <property type="match status" value="1"/>
</dbReference>
<dbReference type="CDD" id="cd02201">
    <property type="entry name" value="FtsZ_type1"/>
    <property type="match status" value="1"/>
</dbReference>
<dbReference type="NCBIfam" id="TIGR00065">
    <property type="entry name" value="ftsZ"/>
    <property type="match status" value="1"/>
</dbReference>
<dbReference type="HAMAP" id="MF_00909">
    <property type="entry name" value="FtsZ"/>
    <property type="match status" value="1"/>
</dbReference>
<evidence type="ECO:0000256" key="4">
    <source>
        <dbReference type="HAMAP-Rule" id="MF_00909"/>
    </source>
</evidence>
<comment type="subcellular location">
    <subcellularLocation>
        <location evidence="4">Cytoplasm</location>
    </subcellularLocation>
    <text evidence="4">Assembles at midcell at the inner surface of the cytoplasmic membrane.</text>
</comment>
<dbReference type="Proteomes" id="UP000463939">
    <property type="component" value="Chromosome"/>
</dbReference>
<dbReference type="InterPro" id="IPR008280">
    <property type="entry name" value="Tub_FtsZ_C"/>
</dbReference>
<dbReference type="GO" id="GO:0005737">
    <property type="term" value="C:cytoplasm"/>
    <property type="evidence" value="ECO:0007669"/>
    <property type="project" value="UniProtKB-SubCell"/>
</dbReference>
<protein>
    <recommendedName>
        <fullName evidence="4 5">Cell division protein FtsZ</fullName>
    </recommendedName>
</protein>
<feature type="binding site" evidence="4">
    <location>
        <position position="139"/>
    </location>
    <ligand>
        <name>GTP</name>
        <dbReference type="ChEBI" id="CHEBI:37565"/>
    </ligand>
</feature>
<dbReference type="PANTHER" id="PTHR30314">
    <property type="entry name" value="CELL DIVISION PROTEIN FTSZ-RELATED"/>
    <property type="match status" value="1"/>
</dbReference>
<evidence type="ECO:0000259" key="7">
    <source>
        <dbReference type="SMART" id="SM00864"/>
    </source>
</evidence>
<dbReference type="SUPFAM" id="SSF55307">
    <property type="entry name" value="Tubulin C-terminal domain-like"/>
    <property type="match status" value="1"/>
</dbReference>
<keyword evidence="3 4" id="KW-0342">GTP-binding</keyword>
<keyword evidence="10" id="KW-1185">Reference proteome</keyword>
<dbReference type="SUPFAM" id="SSF52490">
    <property type="entry name" value="Tubulin nucleotide-binding domain-like"/>
    <property type="match status" value="1"/>
</dbReference>
<dbReference type="InterPro" id="IPR036525">
    <property type="entry name" value="Tubulin/FtsZ_GTPase_sf"/>
</dbReference>
<reference evidence="10" key="1">
    <citation type="submission" date="2019-11" db="EMBL/GenBank/DDBJ databases">
        <title>Isolation and characterization of a novel species in the genus Sulfuriferula.</title>
        <authorList>
            <person name="Mochizuki J."/>
            <person name="Kojima H."/>
            <person name="Fukui M."/>
        </authorList>
    </citation>
    <scope>NUCLEOTIDE SEQUENCE [LARGE SCALE GENOMIC DNA]</scope>
    <source>
        <strain evidence="10">SGTM</strain>
    </source>
</reference>
<dbReference type="InterPro" id="IPR020805">
    <property type="entry name" value="Cell_div_FtsZ_CS"/>
</dbReference>
<accession>A0A809RSU6</accession>
<dbReference type="GO" id="GO:0032153">
    <property type="term" value="C:cell division site"/>
    <property type="evidence" value="ECO:0007669"/>
    <property type="project" value="UniProtKB-UniRule"/>
</dbReference>
<dbReference type="Gene3D" id="3.40.50.1440">
    <property type="entry name" value="Tubulin/FtsZ, GTPase domain"/>
    <property type="match status" value="1"/>
</dbReference>
<feature type="domain" description="Tubulin/FtsZ 2-layer sandwich" evidence="8">
    <location>
        <begin position="206"/>
        <end position="324"/>
    </location>
</feature>
<evidence type="ECO:0000313" key="9">
    <source>
        <dbReference type="EMBL" id="BBP01951.1"/>
    </source>
</evidence>
<dbReference type="GO" id="GO:0000917">
    <property type="term" value="P:division septum assembly"/>
    <property type="evidence" value="ECO:0007669"/>
    <property type="project" value="UniProtKB-KW"/>
</dbReference>
<comment type="function">
    <text evidence="4 6">Essential cell division protein that forms a contractile ring structure (Z ring) at the future cell division site. The regulation of the ring assembly controls the timing and the location of cell division. One of the functions of the FtsZ ring is to recruit other cell division proteins to the septum to produce a new cell wall between the dividing cells. Binds GTP and shows GTPase activity.</text>
</comment>
<dbReference type="GO" id="GO:0051258">
    <property type="term" value="P:protein polymerization"/>
    <property type="evidence" value="ECO:0007669"/>
    <property type="project" value="UniProtKB-UniRule"/>
</dbReference>
<evidence type="ECO:0000259" key="8">
    <source>
        <dbReference type="SMART" id="SM00865"/>
    </source>
</evidence>
<dbReference type="InterPro" id="IPR045061">
    <property type="entry name" value="FtsZ/CetZ"/>
</dbReference>
<evidence type="ECO:0000256" key="6">
    <source>
        <dbReference type="RuleBase" id="RU000631"/>
    </source>
</evidence>
<dbReference type="InterPro" id="IPR018316">
    <property type="entry name" value="Tubulin/FtsZ_2-layer-sand-dom"/>
</dbReference>
<evidence type="ECO:0000256" key="3">
    <source>
        <dbReference type="ARBA" id="ARBA00023134"/>
    </source>
</evidence>
<keyword evidence="4 6" id="KW-0717">Septation</keyword>
<feature type="binding site" evidence="4">
    <location>
        <position position="186"/>
    </location>
    <ligand>
        <name>GTP</name>
        <dbReference type="ChEBI" id="CHEBI:37565"/>
    </ligand>
</feature>
<dbReference type="GO" id="GO:0005525">
    <property type="term" value="F:GTP binding"/>
    <property type="evidence" value="ECO:0007669"/>
    <property type="project" value="UniProtKB-UniRule"/>
</dbReference>
<evidence type="ECO:0000256" key="1">
    <source>
        <dbReference type="ARBA" id="ARBA00009690"/>
    </source>
</evidence>
<dbReference type="InterPro" id="IPR003008">
    <property type="entry name" value="Tubulin_FtsZ_GTPase"/>
</dbReference>
<comment type="subunit">
    <text evidence="4">Homodimer. Polymerizes to form a dynamic ring structure in a strictly GTP-dependent manner. Interacts directly with several other division proteins.</text>
</comment>
<dbReference type="PRINTS" id="PR00423">
    <property type="entry name" value="CELLDVISFTSZ"/>
</dbReference>
<feature type="binding site" evidence="4">
    <location>
        <position position="142"/>
    </location>
    <ligand>
        <name>GTP</name>
        <dbReference type="ChEBI" id="CHEBI:37565"/>
    </ligand>
</feature>
<dbReference type="KEGG" id="sniv:SFSGTM_26590"/>
<dbReference type="GO" id="GO:0003924">
    <property type="term" value="F:GTPase activity"/>
    <property type="evidence" value="ECO:0007669"/>
    <property type="project" value="UniProtKB-UniRule"/>
</dbReference>
<dbReference type="InterPro" id="IPR000158">
    <property type="entry name" value="Cell_div_FtsZ"/>
</dbReference>
<proteinExistence type="inferred from homology"/>
<comment type="caution">
    <text evidence="4">Lacks conserved residue(s) required for the propagation of feature annotation.</text>
</comment>
<gene>
    <name evidence="4 9" type="primary">ftsZ</name>
    <name evidence="9" type="ORF">SFSGTM_26590</name>
</gene>
<dbReference type="Gene3D" id="3.30.1330.20">
    <property type="entry name" value="Tubulin/FtsZ, C-terminal domain"/>
    <property type="match status" value="1"/>
</dbReference>
<feature type="binding site" evidence="4">
    <location>
        <begin position="108"/>
        <end position="110"/>
    </location>
    <ligand>
        <name>GTP</name>
        <dbReference type="ChEBI" id="CHEBI:37565"/>
    </ligand>
</feature>
<dbReference type="AlphaFoldDB" id="A0A809RSU6"/>